<dbReference type="SUPFAM" id="SSF54534">
    <property type="entry name" value="FKBP-like"/>
    <property type="match status" value="1"/>
</dbReference>
<dbReference type="Gene3D" id="3.10.50.40">
    <property type="match status" value="1"/>
</dbReference>
<keyword evidence="11" id="KW-0963">Cytoplasm</keyword>
<evidence type="ECO:0000256" key="11">
    <source>
        <dbReference type="HAMAP-Rule" id="MF_00303"/>
    </source>
</evidence>
<evidence type="ECO:0000256" key="5">
    <source>
        <dbReference type="ARBA" id="ARBA00022618"/>
    </source>
</evidence>
<dbReference type="InterPro" id="IPR027304">
    <property type="entry name" value="Trigger_fact/SurA_dom_sf"/>
</dbReference>
<dbReference type="PIRSF" id="PIRSF003095">
    <property type="entry name" value="Trigger_factor"/>
    <property type="match status" value="1"/>
</dbReference>
<dbReference type="GO" id="GO:0044183">
    <property type="term" value="F:protein folding chaperone"/>
    <property type="evidence" value="ECO:0007669"/>
    <property type="project" value="TreeGrafter"/>
</dbReference>
<feature type="domain" description="Trigger factor ribosome-binding bacterial" evidence="13">
    <location>
        <begin position="1"/>
        <end position="146"/>
    </location>
</feature>
<dbReference type="Gene3D" id="3.30.70.1050">
    <property type="entry name" value="Trigger factor ribosome-binding domain"/>
    <property type="match status" value="1"/>
</dbReference>
<comment type="domain">
    <text evidence="11">Consists of 3 domains; the N-terminus binds the ribosome, the middle domain has PPIase activity, while the C-terminus has intrinsic chaperone activity on its own.</text>
</comment>
<proteinExistence type="inferred from homology"/>
<dbReference type="PANTHER" id="PTHR30560">
    <property type="entry name" value="TRIGGER FACTOR CHAPERONE AND PEPTIDYL-PROLYL CIS/TRANS ISOMERASE"/>
    <property type="match status" value="1"/>
</dbReference>
<accession>A0A3N0AZ24</accession>
<dbReference type="SUPFAM" id="SSF109998">
    <property type="entry name" value="Triger factor/SurA peptide-binding domain-like"/>
    <property type="match status" value="1"/>
</dbReference>
<evidence type="ECO:0000256" key="12">
    <source>
        <dbReference type="SAM" id="MobiDB-lite"/>
    </source>
</evidence>
<protein>
    <recommendedName>
        <fullName evidence="4 11">Trigger factor</fullName>
        <shortName evidence="11">TF</shortName>
        <ecNumber evidence="3 11">5.2.1.8</ecNumber>
    </recommendedName>
    <alternativeName>
        <fullName evidence="10 11">PPIase</fullName>
    </alternativeName>
</protein>
<evidence type="ECO:0000259" key="14">
    <source>
        <dbReference type="Pfam" id="PF05698"/>
    </source>
</evidence>
<dbReference type="GO" id="GO:0043022">
    <property type="term" value="F:ribosome binding"/>
    <property type="evidence" value="ECO:0007669"/>
    <property type="project" value="TreeGrafter"/>
</dbReference>
<dbReference type="OrthoDB" id="9767721at2"/>
<dbReference type="EMBL" id="QIBX01000010">
    <property type="protein sequence ID" value="RNL39809.1"/>
    <property type="molecule type" value="Genomic_DNA"/>
</dbReference>
<dbReference type="RefSeq" id="WP_123208938.1">
    <property type="nucleotide sequence ID" value="NZ_JBHTHO010000003.1"/>
</dbReference>
<evidence type="ECO:0000313" key="16">
    <source>
        <dbReference type="Proteomes" id="UP000269591"/>
    </source>
</evidence>
<keyword evidence="7 11" id="KW-0143">Chaperone</keyword>
<dbReference type="InterPro" id="IPR008880">
    <property type="entry name" value="Trigger_fac_C"/>
</dbReference>
<evidence type="ECO:0000259" key="13">
    <source>
        <dbReference type="Pfam" id="PF05697"/>
    </source>
</evidence>
<comment type="similarity">
    <text evidence="2 11">Belongs to the FKBP-type PPIase family. Tig subfamily.</text>
</comment>
<dbReference type="Gene3D" id="1.10.3120.10">
    <property type="entry name" value="Trigger factor, C-terminal domain"/>
    <property type="match status" value="1"/>
</dbReference>
<evidence type="ECO:0000256" key="2">
    <source>
        <dbReference type="ARBA" id="ARBA00005464"/>
    </source>
</evidence>
<comment type="catalytic activity">
    <reaction evidence="1 11">
        <text>[protein]-peptidylproline (omega=180) = [protein]-peptidylproline (omega=0)</text>
        <dbReference type="Rhea" id="RHEA:16237"/>
        <dbReference type="Rhea" id="RHEA-COMP:10747"/>
        <dbReference type="Rhea" id="RHEA-COMP:10748"/>
        <dbReference type="ChEBI" id="CHEBI:83833"/>
        <dbReference type="ChEBI" id="CHEBI:83834"/>
        <dbReference type="EC" id="5.2.1.8"/>
    </reaction>
</comment>
<dbReference type="Pfam" id="PF05697">
    <property type="entry name" value="Trigger_N"/>
    <property type="match status" value="1"/>
</dbReference>
<evidence type="ECO:0000256" key="6">
    <source>
        <dbReference type="ARBA" id="ARBA00023110"/>
    </source>
</evidence>
<feature type="domain" description="Trigger factor C-terminal" evidence="14">
    <location>
        <begin position="271"/>
        <end position="428"/>
    </location>
</feature>
<dbReference type="NCBIfam" id="TIGR00115">
    <property type="entry name" value="tig"/>
    <property type="match status" value="1"/>
</dbReference>
<dbReference type="HAMAP" id="MF_00303">
    <property type="entry name" value="Trigger_factor_Tig"/>
    <property type="match status" value="1"/>
</dbReference>
<evidence type="ECO:0000256" key="8">
    <source>
        <dbReference type="ARBA" id="ARBA00023235"/>
    </source>
</evidence>
<dbReference type="GO" id="GO:0015031">
    <property type="term" value="P:protein transport"/>
    <property type="evidence" value="ECO:0007669"/>
    <property type="project" value="UniProtKB-UniRule"/>
</dbReference>
<dbReference type="PANTHER" id="PTHR30560:SF3">
    <property type="entry name" value="TRIGGER FACTOR-LIKE PROTEIN TIG, CHLOROPLASTIC"/>
    <property type="match status" value="1"/>
</dbReference>
<dbReference type="GO" id="GO:0003755">
    <property type="term" value="F:peptidyl-prolyl cis-trans isomerase activity"/>
    <property type="evidence" value="ECO:0007669"/>
    <property type="project" value="UniProtKB-UniRule"/>
</dbReference>
<dbReference type="AlphaFoldDB" id="A0A3N0AZ24"/>
<reference evidence="16" key="1">
    <citation type="submission" date="2018-05" db="EMBL/GenBank/DDBJ databases">
        <title>Genome Sequencing of selected type strains of the family Eggerthellaceae.</title>
        <authorList>
            <person name="Danylec N."/>
            <person name="Stoll D.A."/>
            <person name="Doetsch A."/>
            <person name="Huch M."/>
        </authorList>
    </citation>
    <scope>NUCLEOTIDE SEQUENCE [LARGE SCALE GENOMIC DNA]</scope>
    <source>
        <strain evidence="16">DSM 24851</strain>
    </source>
</reference>
<comment type="caution">
    <text evidence="15">The sequence shown here is derived from an EMBL/GenBank/DDBJ whole genome shotgun (WGS) entry which is preliminary data.</text>
</comment>
<comment type="subcellular location">
    <subcellularLocation>
        <location evidence="11">Cytoplasm</location>
    </subcellularLocation>
    <text evidence="11">About half TF is bound to the ribosome near the polypeptide exit tunnel while the other half is free in the cytoplasm.</text>
</comment>
<organism evidence="15 16">
    <name type="scientific">Slackia equolifaciens</name>
    <dbReference type="NCBI Taxonomy" id="498718"/>
    <lineage>
        <taxon>Bacteria</taxon>
        <taxon>Bacillati</taxon>
        <taxon>Actinomycetota</taxon>
        <taxon>Coriobacteriia</taxon>
        <taxon>Eggerthellales</taxon>
        <taxon>Eggerthellaceae</taxon>
        <taxon>Slackia</taxon>
    </lineage>
</organism>
<feature type="region of interest" description="Disordered" evidence="12">
    <location>
        <begin position="436"/>
        <end position="475"/>
    </location>
</feature>
<dbReference type="InterPro" id="IPR005215">
    <property type="entry name" value="Trig_fac"/>
</dbReference>
<dbReference type="InterPro" id="IPR036611">
    <property type="entry name" value="Trigger_fac_ribosome-bd_sf"/>
</dbReference>
<keyword evidence="6 11" id="KW-0697">Rotamase</keyword>
<evidence type="ECO:0000256" key="1">
    <source>
        <dbReference type="ARBA" id="ARBA00000971"/>
    </source>
</evidence>
<keyword evidence="8 11" id="KW-0413">Isomerase</keyword>
<dbReference type="Proteomes" id="UP000269591">
    <property type="component" value="Unassembled WGS sequence"/>
</dbReference>
<dbReference type="InterPro" id="IPR037041">
    <property type="entry name" value="Trigger_fac_C_sf"/>
</dbReference>
<evidence type="ECO:0000256" key="9">
    <source>
        <dbReference type="ARBA" id="ARBA00023306"/>
    </source>
</evidence>
<evidence type="ECO:0000256" key="3">
    <source>
        <dbReference type="ARBA" id="ARBA00013194"/>
    </source>
</evidence>
<gene>
    <name evidence="11 15" type="primary">tig</name>
    <name evidence="15" type="ORF">DMP06_06510</name>
</gene>
<dbReference type="Pfam" id="PF05698">
    <property type="entry name" value="Trigger_C"/>
    <property type="match status" value="1"/>
</dbReference>
<comment type="function">
    <text evidence="11">Involved in protein export. Acts as a chaperone by maintaining the newly synthesized protein in an open conformation. Functions as a peptidyl-prolyl cis-trans isomerase.</text>
</comment>
<sequence length="475" mass="52950">MKTNVEVLESGATKLTVTIEAADIDRRIKKTYKDFGTKYKFPGFRPGHVPRPVIDSHLGKDAVRQQVTEEMLNESFPLAIDECDLNPISQAKFSDVDGFVEEGKDFTFSAEFEVKPELELSDYSPVHVEIPFKTASEAEIDEQVAALADYYHDFKNAPANTKVKPDSTIDITLSAKDDQGEEISVLAAEERIYELGRGLFPAALDEALVGLKKGESTTVTVDITENSSMMTQMFKDKTKTITFDATVVAVKKKIVPEVTDEWAKEKLGVDSVEQLRERVASEIELQKSDVIPRILENNALYELQKRLEGEAPASMVDEAEGELLQNFFTQLQRQGMTLDVYLQQQGITPDKFKEDIKLQAADSVKQNLALDAWARKNGIVVTDEEVEEEFKTSGAKEPEKMYAEWKAQGRLHIVREGILRGKALEAVLRDAEVVEVEKLSSAEEEEKPAKKTSKKKAAKKEEAPAEEAAEAPAAE</sequence>
<keyword evidence="5 11" id="KW-0132">Cell division</keyword>
<dbReference type="EC" id="5.2.1.8" evidence="3 11"/>
<dbReference type="InterPro" id="IPR046357">
    <property type="entry name" value="PPIase_dom_sf"/>
</dbReference>
<evidence type="ECO:0000313" key="15">
    <source>
        <dbReference type="EMBL" id="RNL39809.1"/>
    </source>
</evidence>
<evidence type="ECO:0000256" key="7">
    <source>
        <dbReference type="ARBA" id="ARBA00023186"/>
    </source>
</evidence>
<evidence type="ECO:0000256" key="10">
    <source>
        <dbReference type="ARBA" id="ARBA00029986"/>
    </source>
</evidence>
<dbReference type="GO" id="GO:0051083">
    <property type="term" value="P:'de novo' cotranslational protein folding"/>
    <property type="evidence" value="ECO:0007669"/>
    <property type="project" value="TreeGrafter"/>
</dbReference>
<keyword evidence="9 11" id="KW-0131">Cell cycle</keyword>
<dbReference type="InterPro" id="IPR008881">
    <property type="entry name" value="Trigger_fac_ribosome-bd_bac"/>
</dbReference>
<dbReference type="GO" id="GO:0051301">
    <property type="term" value="P:cell division"/>
    <property type="evidence" value="ECO:0007669"/>
    <property type="project" value="UniProtKB-KW"/>
</dbReference>
<dbReference type="SUPFAM" id="SSF102735">
    <property type="entry name" value="Trigger factor ribosome-binding domain"/>
    <property type="match status" value="1"/>
</dbReference>
<dbReference type="GO" id="GO:0005737">
    <property type="term" value="C:cytoplasm"/>
    <property type="evidence" value="ECO:0007669"/>
    <property type="project" value="UniProtKB-SubCell"/>
</dbReference>
<name>A0A3N0AZ24_9ACTN</name>
<evidence type="ECO:0000256" key="4">
    <source>
        <dbReference type="ARBA" id="ARBA00016902"/>
    </source>
</evidence>
<keyword evidence="16" id="KW-1185">Reference proteome</keyword>
<dbReference type="GO" id="GO:0043335">
    <property type="term" value="P:protein unfolding"/>
    <property type="evidence" value="ECO:0007669"/>
    <property type="project" value="TreeGrafter"/>
</dbReference>